<name>A0A4R0EMX8_9GAMM</name>
<dbReference type="Pfam" id="PF00577">
    <property type="entry name" value="Usher"/>
    <property type="match status" value="1"/>
</dbReference>
<dbReference type="Gene3D" id="2.60.40.3110">
    <property type="match status" value="1"/>
</dbReference>
<dbReference type="Gene3D" id="2.60.40.2610">
    <property type="entry name" value="Outer membrane usher protein FimD, plug domain"/>
    <property type="match status" value="1"/>
</dbReference>
<proteinExistence type="predicted"/>
<feature type="signal peptide" evidence="1">
    <location>
        <begin position="1"/>
        <end position="23"/>
    </location>
</feature>
<dbReference type="OrthoDB" id="8587at2"/>
<dbReference type="PANTHER" id="PTHR30451:SF5">
    <property type="entry name" value="SLR0019 PROTEIN"/>
    <property type="match status" value="1"/>
</dbReference>
<dbReference type="GO" id="GO:0009279">
    <property type="term" value="C:cell outer membrane"/>
    <property type="evidence" value="ECO:0007669"/>
    <property type="project" value="TreeGrafter"/>
</dbReference>
<protein>
    <submittedName>
        <fullName evidence="2">Fimbrial biogenesis outer membrane usher protein</fullName>
    </submittedName>
</protein>
<dbReference type="GO" id="GO:0015473">
    <property type="term" value="F:fimbrial usher porin activity"/>
    <property type="evidence" value="ECO:0007669"/>
    <property type="project" value="InterPro"/>
</dbReference>
<dbReference type="RefSeq" id="WP_131271486.1">
    <property type="nucleotide sequence ID" value="NZ_SJOA01000012.1"/>
</dbReference>
<dbReference type="AlphaFoldDB" id="A0A4R0EMX8"/>
<sequence length="789" mass="89275">MKTRMGWCSIVLITFCCITKVQADTTSVSPYSSAIAQELILDIILNQSKQDILGQFLQKNNQLLIARETLEQLKIRLPQSADSASTDYVLLEDVPSLSYEYDSLNQRIYLNVDVEALNSISRYQAYTAIEPAKIDPNQDKPGTLLNYDFYGQYSADAFTLSGANEYRVFGLGEGGIFSLSANYNYSRSNRESNFNSQILDIFWQKDFPERMLSLKIGDDQSRQLNWSRSTRISGLSFAKNFSLQPYRIITPLESFKGQVSLPSTVDLFINGLKQTTQQVVPGKFEIETVPVLSGTGEAQLILTDINGQQRVVSFSLYGTNELLQKGLDDWSLNLGYTRLDYGQSSFRYDQDMVANGTYRYGLTQDLTIESHIELAPELSLLGGGVVQRLGNRAGVLNAAYAYSQYQNSEGYIYQLGYNWSSRYLNFFYNTLRQSGDFYDIARIHGSIFPERSDQFFLGFNNPLGQFGASYVYQQYSFSVPNQFLTFNWSYSFANSIFLNLSANYDLNQENTRYFLSLNIPLEKRRNVNLSLQQDQNQEKWSFNARQSIPRDMGGWGWQVQADVSEDNRNLQAQIGKVHNYGEWSAGVQNFNSGQSSSTVTTGTANGSILMMKNSLLPMRRTYDSFALISTSKVPDVPVKLENRYIGKTNKNGILVVDALNSYQHNQISIDPLELPVDYHIETTKLNAVPRYGSGVYIEFPIYQVKTVQMILKDKRGDFIEAGSNIWTSPEINTETQQPLTIVAHEGIVYLESPKNSKLYVQQKNSVCSFEVPDLSQKNGLIDLGELVCE</sequence>
<dbReference type="InterPro" id="IPR042186">
    <property type="entry name" value="FimD_plug_dom"/>
</dbReference>
<gene>
    <name evidence="2" type="ORF">E0H85_10480</name>
</gene>
<dbReference type="Proteomes" id="UP000291380">
    <property type="component" value="Unassembled WGS sequence"/>
</dbReference>
<dbReference type="GO" id="GO:0009297">
    <property type="term" value="P:pilus assembly"/>
    <property type="evidence" value="ECO:0007669"/>
    <property type="project" value="InterPro"/>
</dbReference>
<dbReference type="PANTHER" id="PTHR30451">
    <property type="entry name" value="OUTER MEMBRANE USHER PROTEIN"/>
    <property type="match status" value="1"/>
</dbReference>
<organism evidence="2 3">
    <name type="scientific">Acinetobacter terrae</name>
    <dbReference type="NCBI Taxonomy" id="2731247"/>
    <lineage>
        <taxon>Bacteria</taxon>
        <taxon>Pseudomonadati</taxon>
        <taxon>Pseudomonadota</taxon>
        <taxon>Gammaproteobacteria</taxon>
        <taxon>Moraxellales</taxon>
        <taxon>Moraxellaceae</taxon>
        <taxon>Acinetobacter</taxon>
        <taxon>Acinetobacter Taxon 24</taxon>
    </lineage>
</organism>
<comment type="caution">
    <text evidence="2">The sequence shown here is derived from an EMBL/GenBank/DDBJ whole genome shotgun (WGS) entry which is preliminary data.</text>
</comment>
<accession>A0A4R0EMX8</accession>
<reference evidence="2 3" key="1">
    <citation type="submission" date="2019-02" db="EMBL/GenBank/DDBJ databases">
        <title>High diversity of culturable Acinetobacter species in natural soil and water ecosystems.</title>
        <authorList>
            <person name="Radolfova-Krizova L."/>
            <person name="Nemec A."/>
        </authorList>
    </citation>
    <scope>NUCLEOTIDE SEQUENCE [LARGE SCALE GENOMIC DNA]</scope>
    <source>
        <strain evidence="2 3">ANC 4281</strain>
    </source>
</reference>
<feature type="chain" id="PRO_5021019054" evidence="1">
    <location>
        <begin position="24"/>
        <end position="789"/>
    </location>
</feature>
<evidence type="ECO:0000313" key="3">
    <source>
        <dbReference type="Proteomes" id="UP000291380"/>
    </source>
</evidence>
<dbReference type="EMBL" id="SJOA01000012">
    <property type="protein sequence ID" value="TCB58395.1"/>
    <property type="molecule type" value="Genomic_DNA"/>
</dbReference>
<evidence type="ECO:0000256" key="1">
    <source>
        <dbReference type="SAM" id="SignalP"/>
    </source>
</evidence>
<dbReference type="InterPro" id="IPR000015">
    <property type="entry name" value="Fimb_usher"/>
</dbReference>
<keyword evidence="1" id="KW-0732">Signal</keyword>
<evidence type="ECO:0000313" key="2">
    <source>
        <dbReference type="EMBL" id="TCB58395.1"/>
    </source>
</evidence>